<dbReference type="SUPFAM" id="SSF57938">
    <property type="entry name" value="DnaJ/Hsp40 cysteine-rich domain"/>
    <property type="match status" value="1"/>
</dbReference>
<evidence type="ECO:0000313" key="3">
    <source>
        <dbReference type="Proteomes" id="UP000239899"/>
    </source>
</evidence>
<dbReference type="InterPro" id="IPR036410">
    <property type="entry name" value="HSP_DnaJ_Cys-rich_dom_sf"/>
</dbReference>
<dbReference type="OrthoDB" id="542676at2759"/>
<protein>
    <submittedName>
        <fullName evidence="2">Molecular chaperone</fullName>
    </submittedName>
</protein>
<dbReference type="PANTHER" id="PTHR15852">
    <property type="entry name" value="PLASTID TRANSCRIPTIONALLY ACTIVE PROTEIN"/>
    <property type="match status" value="1"/>
</dbReference>
<name>A0A2P6U4X7_CHLSO</name>
<dbReference type="Proteomes" id="UP000239899">
    <property type="component" value="Unassembled WGS sequence"/>
</dbReference>
<evidence type="ECO:0000313" key="2">
    <source>
        <dbReference type="EMBL" id="PRW61359.1"/>
    </source>
</evidence>
<evidence type="ECO:0000256" key="1">
    <source>
        <dbReference type="SAM" id="MobiDB-lite"/>
    </source>
</evidence>
<accession>A0A2P6U4X7</accession>
<comment type="caution">
    <text evidence="2">The sequence shown here is derived from an EMBL/GenBank/DDBJ whole genome shotgun (WGS) entry which is preliminary data.</text>
</comment>
<keyword evidence="3" id="KW-1185">Reference proteome</keyword>
<feature type="region of interest" description="Disordered" evidence="1">
    <location>
        <begin position="14"/>
        <end position="33"/>
    </location>
</feature>
<gene>
    <name evidence="2" type="ORF">C2E21_0360</name>
</gene>
<feature type="compositionally biased region" description="Low complexity" evidence="1">
    <location>
        <begin position="39"/>
        <end position="57"/>
    </location>
</feature>
<reference evidence="2 3" key="1">
    <citation type="journal article" date="2018" name="Plant J.">
        <title>Genome sequences of Chlorella sorokiniana UTEX 1602 and Micractinium conductrix SAG 241.80: implications to maltose excretion by a green alga.</title>
        <authorList>
            <person name="Arriola M.B."/>
            <person name="Velmurugan N."/>
            <person name="Zhang Y."/>
            <person name="Plunkett M.H."/>
            <person name="Hondzo H."/>
            <person name="Barney B.M."/>
        </authorList>
    </citation>
    <scope>NUCLEOTIDE SEQUENCE [LARGE SCALE GENOMIC DNA]</scope>
    <source>
        <strain evidence="3">UTEX 1602</strain>
    </source>
</reference>
<proteinExistence type="predicted"/>
<organism evidence="2 3">
    <name type="scientific">Chlorella sorokiniana</name>
    <name type="common">Freshwater green alga</name>
    <dbReference type="NCBI Taxonomy" id="3076"/>
    <lineage>
        <taxon>Eukaryota</taxon>
        <taxon>Viridiplantae</taxon>
        <taxon>Chlorophyta</taxon>
        <taxon>core chlorophytes</taxon>
        <taxon>Trebouxiophyceae</taxon>
        <taxon>Chlorellales</taxon>
        <taxon>Chlorellaceae</taxon>
        <taxon>Chlorella clade</taxon>
        <taxon>Chlorella</taxon>
    </lineage>
</organism>
<sequence>MAALAAPVAFAGHNLRPSCMSSSDSTKRPLQFPGRWRGRALVAPRRPPAASASASGATESTKEVDLEIETPKDDKATSLDNLSLLGRTLLMNAASLRVVRGQTHCAFCRGTGRETCQACQGSGLVQHQEKVRMNSVRHAASKIKVLLSLEEPKMSDDDWMKTNRCRRCHGTGALPCKHCGGTGRLGPAQ</sequence>
<feature type="compositionally biased region" description="Basic and acidic residues" evidence="1">
    <location>
        <begin position="60"/>
        <end position="72"/>
    </location>
</feature>
<dbReference type="AlphaFoldDB" id="A0A2P6U4X7"/>
<dbReference type="PANTHER" id="PTHR15852:SF54">
    <property type="entry name" value="PROTEIN SSUH2 HOMOLOG"/>
    <property type="match status" value="1"/>
</dbReference>
<dbReference type="EMBL" id="LHPG02000001">
    <property type="protein sequence ID" value="PRW61359.1"/>
    <property type="molecule type" value="Genomic_DNA"/>
</dbReference>
<feature type="region of interest" description="Disordered" evidence="1">
    <location>
        <begin position="39"/>
        <end position="72"/>
    </location>
</feature>